<sequence>MSKFFKMNMLEKINKSGVIKIIGKKLIVGTFSTNLAWSKIKLCYNIGTKNELINFDIELGGINYVFATINLENANFPLCF</sequence>
<dbReference type="Proteomes" id="UP001275471">
    <property type="component" value="Unassembled WGS sequence"/>
</dbReference>
<proteinExistence type="predicted"/>
<name>A0ABU4GUD7_9BACT</name>
<dbReference type="RefSeq" id="WP_318052962.1">
    <property type="nucleotide sequence ID" value="NZ_JAWPFF010000006.1"/>
</dbReference>
<reference evidence="1" key="1">
    <citation type="submission" date="2023-10" db="EMBL/GenBank/DDBJ databases">
        <title>Genome sequences of Mycoplasma ovipneumoniae isolated from goats.</title>
        <authorList>
            <person name="Spergser J."/>
        </authorList>
    </citation>
    <scope>NUCLEOTIDE SEQUENCE [LARGE SCALE GENOMIC DNA]</scope>
    <source>
        <strain evidence="1">1N</strain>
    </source>
</reference>
<evidence type="ECO:0000313" key="1">
    <source>
        <dbReference type="EMBL" id="MDW2908400.1"/>
    </source>
</evidence>
<evidence type="ECO:0000313" key="2">
    <source>
        <dbReference type="Proteomes" id="UP001275471"/>
    </source>
</evidence>
<organism evidence="1 2">
    <name type="scientific">Mesomycoplasma ovipneumoniae</name>
    <dbReference type="NCBI Taxonomy" id="29562"/>
    <lineage>
        <taxon>Bacteria</taxon>
        <taxon>Bacillati</taxon>
        <taxon>Mycoplasmatota</taxon>
        <taxon>Mycoplasmoidales</taxon>
        <taxon>Metamycoplasmataceae</taxon>
        <taxon>Mesomycoplasma</taxon>
    </lineage>
</organism>
<dbReference type="EMBL" id="JAWPFF010000006">
    <property type="protein sequence ID" value="MDW2908400.1"/>
    <property type="molecule type" value="Genomic_DNA"/>
</dbReference>
<keyword evidence="2" id="KW-1185">Reference proteome</keyword>
<comment type="caution">
    <text evidence="1">The sequence shown here is derived from an EMBL/GenBank/DDBJ whole genome shotgun (WGS) entry which is preliminary data.</text>
</comment>
<accession>A0ABU4GUD7</accession>
<protein>
    <submittedName>
        <fullName evidence="1">Uncharacterized protein</fullName>
    </submittedName>
</protein>
<gene>
    <name evidence="1" type="ORF">R7V75_01495</name>
</gene>